<dbReference type="Pfam" id="PF05504">
    <property type="entry name" value="Spore_GerAC"/>
    <property type="match status" value="1"/>
</dbReference>
<dbReference type="Pfam" id="PF25198">
    <property type="entry name" value="Spore_GerAC_N"/>
    <property type="match status" value="1"/>
</dbReference>
<evidence type="ECO:0000256" key="6">
    <source>
        <dbReference type="ARBA" id="ARBA00023139"/>
    </source>
</evidence>
<keyword evidence="5" id="KW-0472">Membrane</keyword>
<dbReference type="Proteomes" id="UP000838821">
    <property type="component" value="Unassembled WGS sequence"/>
</dbReference>
<comment type="similarity">
    <text evidence="2">Belongs to the GerABKC lipoprotein family.</text>
</comment>
<evidence type="ECO:0000256" key="8">
    <source>
        <dbReference type="SAM" id="SignalP"/>
    </source>
</evidence>
<accession>A0ABN8G2B7</accession>
<evidence type="ECO:0000259" key="10">
    <source>
        <dbReference type="Pfam" id="PF25198"/>
    </source>
</evidence>
<dbReference type="InterPro" id="IPR057336">
    <property type="entry name" value="GerAC_N"/>
</dbReference>
<evidence type="ECO:0008006" key="13">
    <source>
        <dbReference type="Google" id="ProtNLM"/>
    </source>
</evidence>
<evidence type="ECO:0000256" key="1">
    <source>
        <dbReference type="ARBA" id="ARBA00004635"/>
    </source>
</evidence>
<comment type="caution">
    <text evidence="11">The sequence shown here is derived from an EMBL/GenBank/DDBJ whole genome shotgun (WGS) entry which is preliminary data.</text>
</comment>
<evidence type="ECO:0000256" key="3">
    <source>
        <dbReference type="ARBA" id="ARBA00022544"/>
    </source>
</evidence>
<comment type="subcellular location">
    <subcellularLocation>
        <location evidence="1">Membrane</location>
        <topology evidence="1">Lipid-anchor</topology>
    </subcellularLocation>
</comment>
<evidence type="ECO:0000313" key="12">
    <source>
        <dbReference type="Proteomes" id="UP000838821"/>
    </source>
</evidence>
<evidence type="ECO:0000256" key="2">
    <source>
        <dbReference type="ARBA" id="ARBA00007886"/>
    </source>
</evidence>
<reference evidence="11" key="1">
    <citation type="submission" date="2022-01" db="EMBL/GenBank/DDBJ databases">
        <authorList>
            <person name="Criscuolo A."/>
        </authorList>
    </citation>
    <scope>NUCLEOTIDE SEQUENCE</scope>
    <source>
        <strain evidence="11">CIP111891</strain>
    </source>
</reference>
<keyword evidence="6" id="KW-0564">Palmitate</keyword>
<dbReference type="PANTHER" id="PTHR35789:SF1">
    <property type="entry name" value="SPORE GERMINATION PROTEIN B3"/>
    <property type="match status" value="1"/>
</dbReference>
<feature type="domain" description="Spore germination GerAC-like C-terminal" evidence="9">
    <location>
        <begin position="206"/>
        <end position="371"/>
    </location>
</feature>
<sequence length="374" mass="41775">MRKKRALFFCFILILLTTTGCWDTQLLTTKKIVNGVSLDVAKDNQISGTVRAIILESKGGGQFDVKDELMQATGKTVFELGLSIDSMLPGTVEATKTHVIILGEELAKKGIMTPLEFFYRIPRSYLITNVLISTGLASDVLSFDKIETNPTAFGIKQMLDGAVRATVVHEQSLYSIWTQIFDPGVDTVIPMISKVKNKALIIDSSGLMDGDKFTGVTLPRDDSTLLLLLQDKLDKHAFMDIPIQQDSGQETTKLSLDVRKLKRAFDVSVDPITREIECSIQLDLYGMISSYPANMGHKIDREKLSKTLSETLNKQAVRVTHTLLEANCDALGIGRQLRVHHNKLWNNMIWKDEYKNVKFKTNVQIHITSTGIIN</sequence>
<evidence type="ECO:0000256" key="4">
    <source>
        <dbReference type="ARBA" id="ARBA00022729"/>
    </source>
</evidence>
<evidence type="ECO:0000313" key="11">
    <source>
        <dbReference type="EMBL" id="CAH1192461.1"/>
    </source>
</evidence>
<evidence type="ECO:0000256" key="5">
    <source>
        <dbReference type="ARBA" id="ARBA00023136"/>
    </source>
</evidence>
<dbReference type="PROSITE" id="PS51257">
    <property type="entry name" value="PROKAR_LIPOPROTEIN"/>
    <property type="match status" value="1"/>
</dbReference>
<keyword evidence="3" id="KW-0309">Germination</keyword>
<dbReference type="PANTHER" id="PTHR35789">
    <property type="entry name" value="SPORE GERMINATION PROTEIN B3"/>
    <property type="match status" value="1"/>
</dbReference>
<feature type="domain" description="Spore germination protein N-terminal" evidence="10">
    <location>
        <begin position="24"/>
        <end position="193"/>
    </location>
</feature>
<dbReference type="InterPro" id="IPR046953">
    <property type="entry name" value="Spore_GerAC-like_C"/>
</dbReference>
<dbReference type="EMBL" id="CAKMMW010000001">
    <property type="protein sequence ID" value="CAH1192461.1"/>
    <property type="molecule type" value="Genomic_DNA"/>
</dbReference>
<gene>
    <name evidence="11" type="ORF">PAECIP111891_00311</name>
</gene>
<evidence type="ECO:0000256" key="7">
    <source>
        <dbReference type="ARBA" id="ARBA00023288"/>
    </source>
</evidence>
<protein>
    <recommendedName>
        <fullName evidence="13">Ger(X)C family spore germination protein</fullName>
    </recommendedName>
</protein>
<dbReference type="InterPro" id="IPR008844">
    <property type="entry name" value="Spore_GerAC-like"/>
</dbReference>
<dbReference type="RefSeq" id="WP_236284149.1">
    <property type="nucleotide sequence ID" value="NZ_CAKMMW010000001.1"/>
</dbReference>
<keyword evidence="12" id="KW-1185">Reference proteome</keyword>
<dbReference type="InterPro" id="IPR038501">
    <property type="entry name" value="Spore_GerAC_C_sf"/>
</dbReference>
<evidence type="ECO:0000259" key="9">
    <source>
        <dbReference type="Pfam" id="PF05504"/>
    </source>
</evidence>
<feature type="chain" id="PRO_5045705380" description="Ger(X)C family spore germination protein" evidence="8">
    <location>
        <begin position="23"/>
        <end position="374"/>
    </location>
</feature>
<keyword evidence="7" id="KW-0449">Lipoprotein</keyword>
<dbReference type="Gene3D" id="3.30.300.210">
    <property type="entry name" value="Nutrient germinant receptor protein C, domain 3"/>
    <property type="match status" value="1"/>
</dbReference>
<dbReference type="NCBIfam" id="TIGR02887">
    <property type="entry name" value="spore_ger_x_C"/>
    <property type="match status" value="1"/>
</dbReference>
<proteinExistence type="inferred from homology"/>
<organism evidence="11 12">
    <name type="scientific">Paenibacillus allorhizoplanae</name>
    <dbReference type="NCBI Taxonomy" id="2905648"/>
    <lineage>
        <taxon>Bacteria</taxon>
        <taxon>Bacillati</taxon>
        <taxon>Bacillota</taxon>
        <taxon>Bacilli</taxon>
        <taxon>Bacillales</taxon>
        <taxon>Paenibacillaceae</taxon>
        <taxon>Paenibacillus</taxon>
    </lineage>
</organism>
<name>A0ABN8G2B7_9BACL</name>
<feature type="signal peptide" evidence="8">
    <location>
        <begin position="1"/>
        <end position="22"/>
    </location>
</feature>
<keyword evidence="4 8" id="KW-0732">Signal</keyword>